<keyword evidence="2" id="KW-0349">Heme</keyword>
<feature type="domain" description="Ferritin-like diiron" evidence="5">
    <location>
        <begin position="1"/>
        <end position="145"/>
    </location>
</feature>
<keyword evidence="4" id="KW-0408">Iron</keyword>
<evidence type="ECO:0000259" key="5">
    <source>
        <dbReference type="PROSITE" id="PS50905"/>
    </source>
</evidence>
<dbReference type="SUPFAM" id="SSF47240">
    <property type="entry name" value="Ferritin-like"/>
    <property type="match status" value="1"/>
</dbReference>
<evidence type="ECO:0000256" key="3">
    <source>
        <dbReference type="ARBA" id="ARBA00022723"/>
    </source>
</evidence>
<dbReference type="AlphaFoldDB" id="A0A1J5RA89"/>
<reference evidence="6" key="1">
    <citation type="submission" date="2016-10" db="EMBL/GenBank/DDBJ databases">
        <title>Sequence of Gallionella enrichment culture.</title>
        <authorList>
            <person name="Poehlein A."/>
            <person name="Muehling M."/>
            <person name="Daniel R."/>
        </authorList>
    </citation>
    <scope>NUCLEOTIDE SEQUENCE</scope>
</reference>
<dbReference type="GO" id="GO:0004322">
    <property type="term" value="F:ferroxidase activity"/>
    <property type="evidence" value="ECO:0007669"/>
    <property type="project" value="UniProtKB-EC"/>
</dbReference>
<dbReference type="GO" id="GO:0006879">
    <property type="term" value="P:intracellular iron ion homeostasis"/>
    <property type="evidence" value="ECO:0007669"/>
    <property type="project" value="UniProtKB-KW"/>
</dbReference>
<evidence type="ECO:0000313" key="6">
    <source>
        <dbReference type="EMBL" id="OIQ92976.1"/>
    </source>
</evidence>
<evidence type="ECO:0000256" key="2">
    <source>
        <dbReference type="ARBA" id="ARBA00022617"/>
    </source>
</evidence>
<dbReference type="GO" id="GO:0008199">
    <property type="term" value="F:ferric iron binding"/>
    <property type="evidence" value="ECO:0007669"/>
    <property type="project" value="InterPro"/>
</dbReference>
<organism evidence="6">
    <name type="scientific">mine drainage metagenome</name>
    <dbReference type="NCBI Taxonomy" id="410659"/>
    <lineage>
        <taxon>unclassified sequences</taxon>
        <taxon>metagenomes</taxon>
        <taxon>ecological metagenomes</taxon>
    </lineage>
</organism>
<gene>
    <name evidence="6" type="primary">bfr_2</name>
    <name evidence="6" type="ORF">GALL_251040</name>
</gene>
<evidence type="ECO:0000256" key="1">
    <source>
        <dbReference type="ARBA" id="ARBA00022434"/>
    </source>
</evidence>
<accession>A0A1J5RA89</accession>
<dbReference type="PROSITE" id="PS50905">
    <property type="entry name" value="FERRITIN_LIKE"/>
    <property type="match status" value="1"/>
</dbReference>
<dbReference type="InterPro" id="IPR009040">
    <property type="entry name" value="Ferritin-like_diiron"/>
</dbReference>
<dbReference type="Gene3D" id="1.20.1260.10">
    <property type="match status" value="1"/>
</dbReference>
<evidence type="ECO:0000256" key="4">
    <source>
        <dbReference type="ARBA" id="ARBA00023004"/>
    </source>
</evidence>
<keyword evidence="6" id="KW-0560">Oxidoreductase</keyword>
<keyword evidence="1" id="KW-0409">Iron storage</keyword>
<dbReference type="EMBL" id="MLJW01000218">
    <property type="protein sequence ID" value="OIQ92976.1"/>
    <property type="molecule type" value="Genomic_DNA"/>
</dbReference>
<dbReference type="GO" id="GO:0005829">
    <property type="term" value="C:cytosol"/>
    <property type="evidence" value="ECO:0007669"/>
    <property type="project" value="TreeGrafter"/>
</dbReference>
<name>A0A1J5RA89_9ZZZZ</name>
<comment type="caution">
    <text evidence="6">The sequence shown here is derived from an EMBL/GenBank/DDBJ whole genome shotgun (WGS) entry which is preliminary data.</text>
</comment>
<dbReference type="GO" id="GO:0006826">
    <property type="term" value="P:iron ion transport"/>
    <property type="evidence" value="ECO:0007669"/>
    <property type="project" value="InterPro"/>
</dbReference>
<dbReference type="PANTHER" id="PTHR30295:SF0">
    <property type="entry name" value="BACTERIOFERRITIN"/>
    <property type="match status" value="1"/>
</dbReference>
<dbReference type="EC" id="1.16.3.1" evidence="6"/>
<dbReference type="InterPro" id="IPR008331">
    <property type="entry name" value="Ferritin_DPS_dom"/>
</dbReference>
<dbReference type="PRINTS" id="PR00601">
    <property type="entry name" value="BACFERRITIN"/>
</dbReference>
<dbReference type="PANTHER" id="PTHR30295">
    <property type="entry name" value="BACTERIOFERRITIN"/>
    <property type="match status" value="1"/>
</dbReference>
<dbReference type="InterPro" id="IPR009078">
    <property type="entry name" value="Ferritin-like_SF"/>
</dbReference>
<dbReference type="Pfam" id="PF00210">
    <property type="entry name" value="Ferritin"/>
    <property type="match status" value="1"/>
</dbReference>
<dbReference type="InterPro" id="IPR002024">
    <property type="entry name" value="Bacterioferritin"/>
</dbReference>
<sequence>MATDPRLTGYLARALSHEMAAVQQYLAQASLAAMWRLGEHSRRFRGDAEDELGHAQQLIERMLVLGIPSNGTQLPPIRPGRTLEEMLLIDRMLEIEAIRLYEEAAHYCARMRDGEMQALFAGLLQDELGHLRDLDRMLTEIHQGATS</sequence>
<proteinExistence type="predicted"/>
<keyword evidence="3" id="KW-0479">Metal-binding</keyword>
<protein>
    <submittedName>
        <fullName evidence="6">Bacterioferritin</fullName>
        <ecNumber evidence="6">1.16.3.1</ecNumber>
    </submittedName>
</protein>
<dbReference type="InterPro" id="IPR012347">
    <property type="entry name" value="Ferritin-like"/>
</dbReference>
<dbReference type="GO" id="GO:0020037">
    <property type="term" value="F:heme binding"/>
    <property type="evidence" value="ECO:0007669"/>
    <property type="project" value="TreeGrafter"/>
</dbReference>